<proteinExistence type="predicted"/>
<evidence type="ECO:0000313" key="3">
    <source>
        <dbReference type="Proteomes" id="UP000824106"/>
    </source>
</evidence>
<feature type="compositionally biased region" description="Low complexity" evidence="1">
    <location>
        <begin position="56"/>
        <end position="92"/>
    </location>
</feature>
<dbReference type="AlphaFoldDB" id="A0A9D2G382"/>
<evidence type="ECO:0000313" key="2">
    <source>
        <dbReference type="EMBL" id="HIZ71778.1"/>
    </source>
</evidence>
<dbReference type="Proteomes" id="UP000824106">
    <property type="component" value="Unassembled WGS sequence"/>
</dbReference>
<gene>
    <name evidence="2" type="ORF">H9808_08470</name>
</gene>
<sequence>MANQFEVVHLMNKLHITEQEALELIKFDKQSEALQKAKLEEMGVNTPALSKATVQTKSTAPKAKSSASPASNLKSKNENSVSKTKIQKSSSKSKNEKENLIAEMNSFVAGLDVSGIQNLKSTSVTFKGADGNYYTIALTAHKGAPTGYKE</sequence>
<accession>A0A9D2G382</accession>
<reference evidence="2" key="2">
    <citation type="submission" date="2021-04" db="EMBL/GenBank/DDBJ databases">
        <authorList>
            <person name="Gilroy R."/>
        </authorList>
    </citation>
    <scope>NUCLEOTIDE SEQUENCE</scope>
    <source>
        <strain evidence="2">CHK169-4300</strain>
    </source>
</reference>
<protein>
    <submittedName>
        <fullName evidence="2">Uncharacterized protein</fullName>
    </submittedName>
</protein>
<dbReference type="EMBL" id="DXAZ01000141">
    <property type="protein sequence ID" value="HIZ71778.1"/>
    <property type="molecule type" value="Genomic_DNA"/>
</dbReference>
<feature type="region of interest" description="Disordered" evidence="1">
    <location>
        <begin position="38"/>
        <end position="97"/>
    </location>
</feature>
<organism evidence="2 3">
    <name type="scientific">Candidatus Atopostipes pullistercoris</name>
    <dbReference type="NCBI Taxonomy" id="2838467"/>
    <lineage>
        <taxon>Bacteria</taxon>
        <taxon>Bacillati</taxon>
        <taxon>Bacillota</taxon>
        <taxon>Bacilli</taxon>
        <taxon>Lactobacillales</taxon>
        <taxon>Carnobacteriaceae</taxon>
        <taxon>Atopostipes</taxon>
    </lineage>
</organism>
<reference evidence="2" key="1">
    <citation type="journal article" date="2021" name="PeerJ">
        <title>Extensive microbial diversity within the chicken gut microbiome revealed by metagenomics and culture.</title>
        <authorList>
            <person name="Gilroy R."/>
            <person name="Ravi A."/>
            <person name="Getino M."/>
            <person name="Pursley I."/>
            <person name="Horton D.L."/>
            <person name="Alikhan N.F."/>
            <person name="Baker D."/>
            <person name="Gharbi K."/>
            <person name="Hall N."/>
            <person name="Watson M."/>
            <person name="Adriaenssens E.M."/>
            <person name="Foster-Nyarko E."/>
            <person name="Jarju S."/>
            <person name="Secka A."/>
            <person name="Antonio M."/>
            <person name="Oren A."/>
            <person name="Chaudhuri R.R."/>
            <person name="La Ragione R."/>
            <person name="Hildebrand F."/>
            <person name="Pallen M.J."/>
        </authorList>
    </citation>
    <scope>NUCLEOTIDE SEQUENCE</scope>
    <source>
        <strain evidence="2">CHK169-4300</strain>
    </source>
</reference>
<name>A0A9D2G382_9LACT</name>
<comment type="caution">
    <text evidence="2">The sequence shown here is derived from an EMBL/GenBank/DDBJ whole genome shotgun (WGS) entry which is preliminary data.</text>
</comment>
<evidence type="ECO:0000256" key="1">
    <source>
        <dbReference type="SAM" id="MobiDB-lite"/>
    </source>
</evidence>